<organism evidence="3">
    <name type="scientific">Microbacterium sp. LWS13-1.2</name>
    <dbReference type="NCBI Taxonomy" id="3135264"/>
    <lineage>
        <taxon>Bacteria</taxon>
        <taxon>Bacillati</taxon>
        <taxon>Actinomycetota</taxon>
        <taxon>Actinomycetes</taxon>
        <taxon>Micrococcales</taxon>
        <taxon>Microbacteriaceae</taxon>
        <taxon>Microbacterium</taxon>
    </lineage>
</organism>
<sequence length="137" mass="15308">MTTGPVPKPTPETLPFWESTRARAMSIQHCLDCGAAIFYPRSYCPKCTSSDLEWRPVSGRATLASYVINRRPLPVFEVEQQIIALVNLEEGVRMMTNIVGVEPVPTALQLGMALELDYDERGDQVLPVFRPALKESE</sequence>
<protein>
    <submittedName>
        <fullName evidence="3">OB-fold domain-containing protein</fullName>
    </submittedName>
</protein>
<dbReference type="InterPro" id="IPR002878">
    <property type="entry name" value="ChsH2_C"/>
</dbReference>
<evidence type="ECO:0000259" key="1">
    <source>
        <dbReference type="Pfam" id="PF01796"/>
    </source>
</evidence>
<dbReference type="SUPFAM" id="SSF50249">
    <property type="entry name" value="Nucleic acid-binding proteins"/>
    <property type="match status" value="1"/>
</dbReference>
<dbReference type="Pfam" id="PF12172">
    <property type="entry name" value="zf-ChsH2"/>
    <property type="match status" value="1"/>
</dbReference>
<evidence type="ECO:0000259" key="2">
    <source>
        <dbReference type="Pfam" id="PF12172"/>
    </source>
</evidence>
<gene>
    <name evidence="3" type="ORF">MRBLWS13_001978</name>
</gene>
<feature type="domain" description="ChsH2 C-terminal OB-fold" evidence="1">
    <location>
        <begin position="54"/>
        <end position="117"/>
    </location>
</feature>
<dbReference type="AlphaFoldDB" id="A0AAU6SBM3"/>
<dbReference type="RefSeq" id="WP_349428880.1">
    <property type="nucleotide sequence ID" value="NZ_CP151632.1"/>
</dbReference>
<reference evidence="3" key="1">
    <citation type="submission" date="2024-04" db="EMBL/GenBank/DDBJ databases">
        <authorList>
            <person name="Roder T."/>
            <person name="Oberhansli S."/>
            <person name="Kreuzer M."/>
        </authorList>
    </citation>
    <scope>NUCLEOTIDE SEQUENCE</scope>
    <source>
        <strain evidence="3">LWS13-1.2</strain>
    </source>
</reference>
<evidence type="ECO:0000313" key="3">
    <source>
        <dbReference type="EMBL" id="WZO34323.1"/>
    </source>
</evidence>
<dbReference type="PANTHER" id="PTHR34075:SF5">
    <property type="entry name" value="BLR3430 PROTEIN"/>
    <property type="match status" value="1"/>
</dbReference>
<dbReference type="Pfam" id="PF01796">
    <property type="entry name" value="OB_ChsH2_C"/>
    <property type="match status" value="1"/>
</dbReference>
<name>A0AAU6SBM3_9MICO</name>
<dbReference type="InterPro" id="IPR052513">
    <property type="entry name" value="Thioester_dehydratase-like"/>
</dbReference>
<accession>A0AAU6SBM3</accession>
<dbReference type="PANTHER" id="PTHR34075">
    <property type="entry name" value="BLR3430 PROTEIN"/>
    <property type="match status" value="1"/>
</dbReference>
<dbReference type="Gene3D" id="6.10.30.10">
    <property type="match status" value="1"/>
</dbReference>
<dbReference type="EMBL" id="CP151632">
    <property type="protein sequence ID" value="WZO34323.1"/>
    <property type="molecule type" value="Genomic_DNA"/>
</dbReference>
<dbReference type="InterPro" id="IPR022002">
    <property type="entry name" value="ChsH2_Znr"/>
</dbReference>
<dbReference type="InterPro" id="IPR012340">
    <property type="entry name" value="NA-bd_OB-fold"/>
</dbReference>
<feature type="domain" description="ChsH2 rubredoxin-like zinc ribbon" evidence="2">
    <location>
        <begin position="27"/>
        <end position="53"/>
    </location>
</feature>
<proteinExistence type="predicted"/>